<dbReference type="PANTHER" id="PTHR11002">
    <property type="entry name" value="CARBONIC ANHYDRASE"/>
    <property type="match status" value="1"/>
</dbReference>
<dbReference type="GO" id="GO:0004089">
    <property type="term" value="F:carbonate dehydratase activity"/>
    <property type="evidence" value="ECO:0007669"/>
    <property type="project" value="UniProtKB-UniRule"/>
</dbReference>
<dbReference type="Pfam" id="PF00484">
    <property type="entry name" value="Pro_CA"/>
    <property type="match status" value="1"/>
</dbReference>
<evidence type="ECO:0000256" key="1">
    <source>
        <dbReference type="ARBA" id="ARBA00006217"/>
    </source>
</evidence>
<comment type="cofactor">
    <cofactor evidence="9">
        <name>Zn(2+)</name>
        <dbReference type="ChEBI" id="CHEBI:29105"/>
    </cofactor>
    <text evidence="9">Binds 1 zinc ion per subunit.</text>
</comment>
<dbReference type="InterPro" id="IPR015892">
    <property type="entry name" value="Carbonic_anhydrase_CS"/>
</dbReference>
<accession>A0AAD5SEJ6</accession>
<reference evidence="11" key="1">
    <citation type="submission" date="2020-05" db="EMBL/GenBank/DDBJ databases">
        <title>Phylogenomic resolution of chytrid fungi.</title>
        <authorList>
            <person name="Stajich J.E."/>
            <person name="Amses K."/>
            <person name="Simmons R."/>
            <person name="Seto K."/>
            <person name="Myers J."/>
            <person name="Bonds A."/>
            <person name="Quandt C.A."/>
            <person name="Barry K."/>
            <person name="Liu P."/>
            <person name="Grigoriev I."/>
            <person name="Longcore J.E."/>
            <person name="James T.Y."/>
        </authorList>
    </citation>
    <scope>NUCLEOTIDE SEQUENCE</scope>
    <source>
        <strain evidence="11">JEL0318</strain>
    </source>
</reference>
<evidence type="ECO:0000256" key="10">
    <source>
        <dbReference type="RuleBase" id="RU003956"/>
    </source>
</evidence>
<dbReference type="SUPFAM" id="SSF53056">
    <property type="entry name" value="beta-carbonic anhydrase, cab"/>
    <property type="match status" value="1"/>
</dbReference>
<evidence type="ECO:0000256" key="9">
    <source>
        <dbReference type="PIRSR" id="PIRSR601765-1"/>
    </source>
</evidence>
<dbReference type="CDD" id="cd00883">
    <property type="entry name" value="beta_CA_cladeA"/>
    <property type="match status" value="1"/>
</dbReference>
<comment type="caution">
    <text evidence="11">The sequence shown here is derived from an EMBL/GenBank/DDBJ whole genome shotgun (WGS) entry which is preliminary data.</text>
</comment>
<evidence type="ECO:0000313" key="12">
    <source>
        <dbReference type="Proteomes" id="UP001212841"/>
    </source>
</evidence>
<dbReference type="SMART" id="SM00947">
    <property type="entry name" value="Pro_CA"/>
    <property type="match status" value="1"/>
</dbReference>
<protein>
    <recommendedName>
        <fullName evidence="3 10">Carbonic anhydrase</fullName>
        <ecNumber evidence="2 10">4.2.1.1</ecNumber>
    </recommendedName>
    <alternativeName>
        <fullName evidence="7 10">Carbonate dehydratase</fullName>
    </alternativeName>
</protein>
<dbReference type="InterPro" id="IPR001765">
    <property type="entry name" value="Carbonic_anhydrase"/>
</dbReference>
<dbReference type="Proteomes" id="UP001212841">
    <property type="component" value="Unassembled WGS sequence"/>
</dbReference>
<feature type="binding site" evidence="9">
    <location>
        <position position="114"/>
    </location>
    <ligand>
        <name>Zn(2+)</name>
        <dbReference type="ChEBI" id="CHEBI:29105"/>
    </ligand>
</feature>
<dbReference type="PROSITE" id="PS00704">
    <property type="entry name" value="PROK_CO2_ANHYDRASE_1"/>
    <property type="match status" value="1"/>
</dbReference>
<dbReference type="FunFam" id="3.40.1050.10:FF:000001">
    <property type="entry name" value="Carbonic anhydrase"/>
    <property type="match status" value="1"/>
</dbReference>
<comment type="similarity">
    <text evidence="1 10">Belongs to the beta-class carbonic anhydrase family.</text>
</comment>
<comment type="catalytic activity">
    <reaction evidence="8 10">
        <text>hydrogencarbonate + H(+) = CO2 + H2O</text>
        <dbReference type="Rhea" id="RHEA:10748"/>
        <dbReference type="ChEBI" id="CHEBI:15377"/>
        <dbReference type="ChEBI" id="CHEBI:15378"/>
        <dbReference type="ChEBI" id="CHEBI:16526"/>
        <dbReference type="ChEBI" id="CHEBI:17544"/>
        <dbReference type="EC" id="4.2.1.1"/>
    </reaction>
</comment>
<evidence type="ECO:0000256" key="4">
    <source>
        <dbReference type="ARBA" id="ARBA00022723"/>
    </source>
</evidence>
<gene>
    <name evidence="11" type="ORF">HK097_006121</name>
</gene>
<keyword evidence="4 9" id="KW-0479">Metal-binding</keyword>
<evidence type="ECO:0000256" key="2">
    <source>
        <dbReference type="ARBA" id="ARBA00012925"/>
    </source>
</evidence>
<feature type="binding site" evidence="9">
    <location>
        <position position="117"/>
    </location>
    <ligand>
        <name>Zn(2+)</name>
        <dbReference type="ChEBI" id="CHEBI:29105"/>
    </ligand>
</feature>
<evidence type="ECO:0000256" key="6">
    <source>
        <dbReference type="ARBA" id="ARBA00023239"/>
    </source>
</evidence>
<feature type="binding site" evidence="9">
    <location>
        <position position="58"/>
    </location>
    <ligand>
        <name>Zn(2+)</name>
        <dbReference type="ChEBI" id="CHEBI:29105"/>
    </ligand>
</feature>
<evidence type="ECO:0000256" key="5">
    <source>
        <dbReference type="ARBA" id="ARBA00022833"/>
    </source>
</evidence>
<dbReference type="PROSITE" id="PS00705">
    <property type="entry name" value="PROK_CO2_ANHYDRASE_2"/>
    <property type="match status" value="1"/>
</dbReference>
<evidence type="ECO:0000313" key="11">
    <source>
        <dbReference type="EMBL" id="KAJ3052519.1"/>
    </source>
</evidence>
<comment type="function">
    <text evidence="10">Reversible hydration of carbon dioxide.</text>
</comment>
<keyword evidence="5 9" id="KW-0862">Zinc</keyword>
<keyword evidence="12" id="KW-1185">Reference proteome</keyword>
<organism evidence="11 12">
    <name type="scientific">Rhizophlyctis rosea</name>
    <dbReference type="NCBI Taxonomy" id="64517"/>
    <lineage>
        <taxon>Eukaryota</taxon>
        <taxon>Fungi</taxon>
        <taxon>Fungi incertae sedis</taxon>
        <taxon>Chytridiomycota</taxon>
        <taxon>Chytridiomycota incertae sedis</taxon>
        <taxon>Chytridiomycetes</taxon>
        <taxon>Rhizophlyctidales</taxon>
        <taxon>Rhizophlyctidaceae</taxon>
        <taxon>Rhizophlyctis</taxon>
    </lineage>
</organism>
<proteinExistence type="inferred from homology"/>
<sequence>MLSAEPNPALQDGPDPQYPLNHLLEANKEWAKQQLEADPEVFAKAAAGQAPPILYIGCSDSRVPPNILVGLGPGDMFVHRNIANVFDSSDLNLLSVIQYAVEYLKVKHIIVCGHYGCGGVNAAISGKQFGLIDNWLSHIKDTHWICQDRVNAVEDDKLKGDLVSELNVIRSALNVVNTTIVKNAWARGQPVSVHAWCYRLEDGIIRRLSTPVDTEEEIKLHFEEVFKSKTEPQYVNEKSS</sequence>
<dbReference type="GO" id="GO:0015976">
    <property type="term" value="P:carbon utilization"/>
    <property type="evidence" value="ECO:0007669"/>
    <property type="project" value="InterPro"/>
</dbReference>
<dbReference type="InterPro" id="IPR036874">
    <property type="entry name" value="Carbonic_anhydrase_sf"/>
</dbReference>
<dbReference type="AlphaFoldDB" id="A0AAD5SEJ6"/>
<evidence type="ECO:0000256" key="7">
    <source>
        <dbReference type="ARBA" id="ARBA00031969"/>
    </source>
</evidence>
<evidence type="ECO:0000256" key="3">
    <source>
        <dbReference type="ARBA" id="ARBA00014628"/>
    </source>
</evidence>
<dbReference type="EC" id="4.2.1.1" evidence="2 10"/>
<dbReference type="EMBL" id="JADGJD010000287">
    <property type="protein sequence ID" value="KAJ3052519.1"/>
    <property type="molecule type" value="Genomic_DNA"/>
</dbReference>
<name>A0AAD5SEJ6_9FUNG</name>
<dbReference type="Gene3D" id="3.40.1050.10">
    <property type="entry name" value="Carbonic anhydrase"/>
    <property type="match status" value="1"/>
</dbReference>
<keyword evidence="6 10" id="KW-0456">Lyase</keyword>
<dbReference type="PANTHER" id="PTHR11002:SF76">
    <property type="entry name" value="CARBONIC ANHYDRASE"/>
    <property type="match status" value="1"/>
</dbReference>
<dbReference type="GO" id="GO:0008270">
    <property type="term" value="F:zinc ion binding"/>
    <property type="evidence" value="ECO:0007669"/>
    <property type="project" value="UniProtKB-UniRule"/>
</dbReference>
<feature type="binding site" evidence="9">
    <location>
        <position position="60"/>
    </location>
    <ligand>
        <name>Zn(2+)</name>
        <dbReference type="ChEBI" id="CHEBI:29105"/>
    </ligand>
</feature>
<evidence type="ECO:0000256" key="8">
    <source>
        <dbReference type="ARBA" id="ARBA00048348"/>
    </source>
</evidence>